<dbReference type="PANTHER" id="PTHR31356:SF36">
    <property type="entry name" value="L-ASCORBATE PEROXIDASE 3"/>
    <property type="match status" value="1"/>
</dbReference>
<dbReference type="GeneID" id="36513828"/>
<evidence type="ECO:0000256" key="5">
    <source>
        <dbReference type="ARBA" id="ARBA00022723"/>
    </source>
</evidence>
<dbReference type="InterPro" id="IPR010255">
    <property type="entry name" value="Haem_peroxidase_sf"/>
</dbReference>
<evidence type="ECO:0000256" key="4">
    <source>
        <dbReference type="ARBA" id="ARBA00022617"/>
    </source>
</evidence>
<dbReference type="CDD" id="cd00691">
    <property type="entry name" value="ascorbate_peroxidase"/>
    <property type="match status" value="1"/>
</dbReference>
<keyword evidence="4" id="KW-0349">Heme</keyword>
<dbReference type="PROSITE" id="PS00436">
    <property type="entry name" value="PEROXIDASE_2"/>
    <property type="match status" value="1"/>
</dbReference>
<dbReference type="STRING" id="45607.A0A2T0FBZ2"/>
<reference evidence="11 12" key="1">
    <citation type="submission" date="2017-04" db="EMBL/GenBank/DDBJ databases">
        <title>Genome sequencing of [Candida] sorbophila.</title>
        <authorList>
            <person name="Ahn J.O."/>
        </authorList>
    </citation>
    <scope>NUCLEOTIDE SEQUENCE [LARGE SCALE GENOMIC DNA]</scope>
    <source>
        <strain evidence="11 12">DS02</strain>
    </source>
</reference>
<dbReference type="Gene3D" id="1.10.420.10">
    <property type="entry name" value="Peroxidase, domain 2"/>
    <property type="match status" value="1"/>
</dbReference>
<evidence type="ECO:0000259" key="10">
    <source>
        <dbReference type="PROSITE" id="PS50873"/>
    </source>
</evidence>
<gene>
    <name evidence="11" type="ORF">B9G98_00079</name>
</gene>
<name>A0A2T0FBZ2_9ASCO</name>
<evidence type="ECO:0000256" key="8">
    <source>
        <dbReference type="ARBA" id="ARBA00038574"/>
    </source>
</evidence>
<dbReference type="EC" id="1.11.1.-" evidence="9"/>
<keyword evidence="3 9" id="KW-0575">Peroxidase</keyword>
<dbReference type="EMBL" id="NDIQ01000001">
    <property type="protein sequence ID" value="PRT52459.1"/>
    <property type="molecule type" value="Genomic_DNA"/>
</dbReference>
<dbReference type="PANTHER" id="PTHR31356">
    <property type="entry name" value="THYLAKOID LUMENAL 29 KDA PROTEIN, CHLOROPLASTIC-RELATED"/>
    <property type="match status" value="1"/>
</dbReference>
<dbReference type="OrthoDB" id="2859658at2759"/>
<comment type="similarity">
    <text evidence="2">Belongs to the peroxidase family. Cytochrome c peroxidase subfamily.</text>
</comment>
<dbReference type="PROSITE" id="PS50873">
    <property type="entry name" value="PEROXIDASE_4"/>
    <property type="match status" value="1"/>
</dbReference>
<dbReference type="InterPro" id="IPR002207">
    <property type="entry name" value="Peroxidase_I"/>
</dbReference>
<keyword evidence="5" id="KW-0479">Metal-binding</keyword>
<dbReference type="PRINTS" id="PR00458">
    <property type="entry name" value="PEROXIDASE"/>
</dbReference>
<dbReference type="InterPro" id="IPR044831">
    <property type="entry name" value="Ccp1-like"/>
</dbReference>
<dbReference type="GO" id="GO:0046872">
    <property type="term" value="F:metal ion binding"/>
    <property type="evidence" value="ECO:0007669"/>
    <property type="project" value="UniProtKB-UniRule"/>
</dbReference>
<dbReference type="GO" id="GO:0004601">
    <property type="term" value="F:peroxidase activity"/>
    <property type="evidence" value="ECO:0007669"/>
    <property type="project" value="UniProtKB-KW"/>
</dbReference>
<evidence type="ECO:0000256" key="3">
    <source>
        <dbReference type="ARBA" id="ARBA00022559"/>
    </source>
</evidence>
<evidence type="ECO:0000256" key="2">
    <source>
        <dbReference type="ARBA" id="ARBA00005997"/>
    </source>
</evidence>
<organism evidence="11 12">
    <name type="scientific">Wickerhamiella sorbophila</name>
    <dbReference type="NCBI Taxonomy" id="45607"/>
    <lineage>
        <taxon>Eukaryota</taxon>
        <taxon>Fungi</taxon>
        <taxon>Dikarya</taxon>
        <taxon>Ascomycota</taxon>
        <taxon>Saccharomycotina</taxon>
        <taxon>Dipodascomycetes</taxon>
        <taxon>Dipodascales</taxon>
        <taxon>Trichomonascaceae</taxon>
        <taxon>Wickerhamiella</taxon>
    </lineage>
</organism>
<dbReference type="Pfam" id="PF00141">
    <property type="entry name" value="peroxidase"/>
    <property type="match status" value="1"/>
</dbReference>
<dbReference type="Proteomes" id="UP000238350">
    <property type="component" value="Unassembled WGS sequence"/>
</dbReference>
<dbReference type="GO" id="GO:0042744">
    <property type="term" value="P:hydrogen peroxide catabolic process"/>
    <property type="evidence" value="ECO:0007669"/>
    <property type="project" value="TreeGrafter"/>
</dbReference>
<proteinExistence type="inferred from homology"/>
<evidence type="ECO:0000313" key="12">
    <source>
        <dbReference type="Proteomes" id="UP000238350"/>
    </source>
</evidence>
<keyword evidence="12" id="KW-1185">Reference proteome</keyword>
<comment type="subunit">
    <text evidence="8">Forms a one-to-one complex with cytochrome c.</text>
</comment>
<dbReference type="GO" id="GO:0020037">
    <property type="term" value="F:heme binding"/>
    <property type="evidence" value="ECO:0007669"/>
    <property type="project" value="UniProtKB-UniRule"/>
</dbReference>
<evidence type="ECO:0000256" key="6">
    <source>
        <dbReference type="ARBA" id="ARBA00023002"/>
    </source>
</evidence>
<dbReference type="RefSeq" id="XP_024662405.1">
    <property type="nucleotide sequence ID" value="XM_024806637.1"/>
</dbReference>
<dbReference type="FunFam" id="1.10.520.10:FF:000005">
    <property type="entry name" value="Cytochrome c peroxidase"/>
    <property type="match status" value="1"/>
</dbReference>
<evidence type="ECO:0000256" key="7">
    <source>
        <dbReference type="ARBA" id="ARBA00023004"/>
    </source>
</evidence>
<dbReference type="FunFam" id="1.10.420.10:FF:000009">
    <property type="entry name" value="Ascorbate peroxidase"/>
    <property type="match status" value="1"/>
</dbReference>
<dbReference type="InterPro" id="IPR002016">
    <property type="entry name" value="Haem_peroxidase"/>
</dbReference>
<evidence type="ECO:0000256" key="1">
    <source>
        <dbReference type="ARBA" id="ARBA00003917"/>
    </source>
</evidence>
<dbReference type="InterPro" id="IPR019794">
    <property type="entry name" value="Peroxidases_AS"/>
</dbReference>
<dbReference type="Gene3D" id="1.10.520.10">
    <property type="match status" value="1"/>
</dbReference>
<evidence type="ECO:0000313" key="11">
    <source>
        <dbReference type="EMBL" id="PRT52459.1"/>
    </source>
</evidence>
<protein>
    <recommendedName>
        <fullName evidence="9">Peroxidase</fullName>
        <ecNumber evidence="9">1.11.1.-</ecNumber>
    </recommendedName>
</protein>
<dbReference type="GO" id="GO:0000302">
    <property type="term" value="P:response to reactive oxygen species"/>
    <property type="evidence" value="ECO:0007669"/>
    <property type="project" value="TreeGrafter"/>
</dbReference>
<dbReference type="PRINTS" id="PR00459">
    <property type="entry name" value="ASPEROXIDASE"/>
</dbReference>
<dbReference type="GO" id="GO:0034599">
    <property type="term" value="P:cellular response to oxidative stress"/>
    <property type="evidence" value="ECO:0007669"/>
    <property type="project" value="InterPro"/>
</dbReference>
<dbReference type="AlphaFoldDB" id="A0A2T0FBZ2"/>
<keyword evidence="6 9" id="KW-0560">Oxidoreductase</keyword>
<comment type="caution">
    <text evidence="11">The sequence shown here is derived from an EMBL/GenBank/DDBJ whole genome shotgun (WGS) entry which is preliminary data.</text>
</comment>
<keyword evidence="7" id="KW-0408">Iron</keyword>
<accession>A0A2T0FBZ2</accession>
<dbReference type="SUPFAM" id="SSF48113">
    <property type="entry name" value="Heme-dependent peroxidases"/>
    <property type="match status" value="1"/>
</dbReference>
<evidence type="ECO:0000256" key="9">
    <source>
        <dbReference type="RuleBase" id="RU363051"/>
    </source>
</evidence>
<feature type="domain" description="Plant heme peroxidase family profile" evidence="10">
    <location>
        <begin position="71"/>
        <end position="269"/>
    </location>
</feature>
<sequence length="281" mass="31331">MSKEGDYAAVAEAIRKIIPKEGYDDGSAGPVLVRLAWHASGTYDKASDTGGSNGATMRYKLEADDGANSGLEYARAFLEPIKQQFPWISYADLWTFAGTVALEYMGGPKIQWKPGRVDYADDSNVPPNGRLPDGAQGADHLRHIFYRMGFNDQEIVALSGAHNLGRTHANRSGFDGPWVPNPTRFSNTYFKLLLNEEWYEGKSPAGVRQFYDEDKDLMMLPTDMALIEDPKFRSWVEKYAKDKDAFYEDFAKVFAKLLELGIKRGPDGKAVVNVLKAEAKL</sequence>
<comment type="function">
    <text evidence="1">Destroys radicals which are normally produced within the cells and which are toxic to biological systems.</text>
</comment>